<evidence type="ECO:0000256" key="2">
    <source>
        <dbReference type="SAM" id="Phobius"/>
    </source>
</evidence>
<feature type="compositionally biased region" description="Pro residues" evidence="1">
    <location>
        <begin position="176"/>
        <end position="190"/>
    </location>
</feature>
<feature type="signal peptide" evidence="3">
    <location>
        <begin position="1"/>
        <end position="24"/>
    </location>
</feature>
<dbReference type="Proteomes" id="UP000295497">
    <property type="component" value="Chromosome"/>
</dbReference>
<dbReference type="AlphaFoldDB" id="A0A4P2QQ96"/>
<keyword evidence="2" id="KW-0812">Transmembrane</keyword>
<sequence length="227" mass="23299">MRPARGPSRAVSACALACTLLGCASGQTMYTPRLVARGELTARYDDGFTLWAGGRKVAESYHYDGLEHFVRCVPEAREHARAASSNGHTATTLSTLGVALGVGSLGGFAGLYFHDKDQAAMATILGAGAIVAVTAVVFGALSRPAKESAHGHAFDAMNYYNDAVGSLGATCDDLVFPPPAGPEPAPPVPEATPEGEAQPAPAAAPEEEAAPQDEKGAPEPPPLPPPR</sequence>
<feature type="transmembrane region" description="Helical" evidence="2">
    <location>
        <begin position="120"/>
        <end position="141"/>
    </location>
</feature>
<keyword evidence="2" id="KW-1133">Transmembrane helix</keyword>
<dbReference type="EMBL" id="CP012672">
    <property type="protein sequence ID" value="AUX32315.1"/>
    <property type="molecule type" value="Genomic_DNA"/>
</dbReference>
<feature type="compositionally biased region" description="Low complexity" evidence="1">
    <location>
        <begin position="191"/>
        <end position="204"/>
    </location>
</feature>
<organism evidence="4 5">
    <name type="scientific">Sorangium cellulosum</name>
    <name type="common">Polyangium cellulosum</name>
    <dbReference type="NCBI Taxonomy" id="56"/>
    <lineage>
        <taxon>Bacteria</taxon>
        <taxon>Pseudomonadati</taxon>
        <taxon>Myxococcota</taxon>
        <taxon>Polyangia</taxon>
        <taxon>Polyangiales</taxon>
        <taxon>Polyangiaceae</taxon>
        <taxon>Sorangium</taxon>
    </lineage>
</organism>
<proteinExistence type="predicted"/>
<evidence type="ECO:0000256" key="3">
    <source>
        <dbReference type="SAM" id="SignalP"/>
    </source>
</evidence>
<evidence type="ECO:0000313" key="4">
    <source>
        <dbReference type="EMBL" id="AUX32315.1"/>
    </source>
</evidence>
<evidence type="ECO:0000256" key="1">
    <source>
        <dbReference type="SAM" id="MobiDB-lite"/>
    </source>
</evidence>
<dbReference type="PROSITE" id="PS51257">
    <property type="entry name" value="PROKAR_LIPOPROTEIN"/>
    <property type="match status" value="1"/>
</dbReference>
<accession>A0A4P2QQ96</accession>
<reference evidence="4 5" key="1">
    <citation type="submission" date="2015-09" db="EMBL/GenBank/DDBJ databases">
        <title>Sorangium comparison.</title>
        <authorList>
            <person name="Zaburannyi N."/>
            <person name="Bunk B."/>
            <person name="Overmann J."/>
            <person name="Mueller R."/>
        </authorList>
    </citation>
    <scope>NUCLEOTIDE SEQUENCE [LARGE SCALE GENOMIC DNA]</scope>
    <source>
        <strain evidence="4 5">So ce836</strain>
    </source>
</reference>
<feature type="chain" id="PRO_5020377167" description="Secreted protein" evidence="3">
    <location>
        <begin position="25"/>
        <end position="227"/>
    </location>
</feature>
<evidence type="ECO:0000313" key="5">
    <source>
        <dbReference type="Proteomes" id="UP000295497"/>
    </source>
</evidence>
<gene>
    <name evidence="4" type="ORF">SOCE836_044520</name>
</gene>
<keyword evidence="2" id="KW-0472">Membrane</keyword>
<protein>
    <recommendedName>
        <fullName evidence="6">Secreted protein</fullName>
    </recommendedName>
</protein>
<feature type="transmembrane region" description="Helical" evidence="2">
    <location>
        <begin position="93"/>
        <end position="113"/>
    </location>
</feature>
<feature type="region of interest" description="Disordered" evidence="1">
    <location>
        <begin position="174"/>
        <end position="227"/>
    </location>
</feature>
<keyword evidence="3" id="KW-0732">Signal</keyword>
<evidence type="ECO:0008006" key="6">
    <source>
        <dbReference type="Google" id="ProtNLM"/>
    </source>
</evidence>
<feature type="compositionally biased region" description="Pro residues" evidence="1">
    <location>
        <begin position="218"/>
        <end position="227"/>
    </location>
</feature>
<name>A0A4P2QQ96_SORCE</name>